<dbReference type="OrthoDB" id="10633648at2759"/>
<feature type="region of interest" description="Disordered" evidence="1">
    <location>
        <begin position="207"/>
        <end position="229"/>
    </location>
</feature>
<dbReference type="GeneID" id="20227787"/>
<dbReference type="InParanoid" id="F0XX71"/>
<feature type="compositionally biased region" description="Basic and acidic residues" evidence="1">
    <location>
        <begin position="207"/>
        <end position="216"/>
    </location>
</feature>
<evidence type="ECO:0000256" key="1">
    <source>
        <dbReference type="SAM" id="MobiDB-lite"/>
    </source>
</evidence>
<dbReference type="AlphaFoldDB" id="F0XX71"/>
<dbReference type="RefSeq" id="XP_009032784.1">
    <property type="nucleotide sequence ID" value="XM_009034536.1"/>
</dbReference>
<dbReference type="KEGG" id="aaf:AURANDRAFT_70488"/>
<feature type="compositionally biased region" description="Basic and acidic residues" evidence="1">
    <location>
        <begin position="7"/>
        <end position="22"/>
    </location>
</feature>
<dbReference type="Proteomes" id="UP000002729">
    <property type="component" value="Unassembled WGS sequence"/>
</dbReference>
<feature type="compositionally biased region" description="Basic and acidic residues" evidence="1">
    <location>
        <begin position="371"/>
        <end position="385"/>
    </location>
</feature>
<feature type="region of interest" description="Disordered" evidence="1">
    <location>
        <begin position="1"/>
        <end position="35"/>
    </location>
</feature>
<evidence type="ECO:0000313" key="3">
    <source>
        <dbReference type="Proteomes" id="UP000002729"/>
    </source>
</evidence>
<proteinExistence type="predicted"/>
<reference evidence="2 3" key="1">
    <citation type="journal article" date="2011" name="Proc. Natl. Acad. Sci. U.S.A.">
        <title>Niche of harmful alga Aureococcus anophagefferens revealed through ecogenomics.</title>
        <authorList>
            <person name="Gobler C.J."/>
            <person name="Berry D.L."/>
            <person name="Dyhrman S.T."/>
            <person name="Wilhelm S.W."/>
            <person name="Salamov A."/>
            <person name="Lobanov A.V."/>
            <person name="Zhang Y."/>
            <person name="Collier J.L."/>
            <person name="Wurch L.L."/>
            <person name="Kustka A.B."/>
            <person name="Dill B.D."/>
            <person name="Shah M."/>
            <person name="VerBerkmoes N.C."/>
            <person name="Kuo A."/>
            <person name="Terry A."/>
            <person name="Pangilinan J."/>
            <person name="Lindquist E.A."/>
            <person name="Lucas S."/>
            <person name="Paulsen I.T."/>
            <person name="Hattenrath-Lehmann T.K."/>
            <person name="Talmage S.C."/>
            <person name="Walker E.A."/>
            <person name="Koch F."/>
            <person name="Burson A.M."/>
            <person name="Marcoval M.A."/>
            <person name="Tang Y.Z."/>
            <person name="Lecleir G.R."/>
            <person name="Coyne K.J."/>
            <person name="Berg G.M."/>
            <person name="Bertrand E.M."/>
            <person name="Saito M.A."/>
            <person name="Gladyshev V.N."/>
            <person name="Grigoriev I.V."/>
        </authorList>
    </citation>
    <scope>NUCLEOTIDE SEQUENCE [LARGE SCALE GENOMIC DNA]</scope>
    <source>
        <strain evidence="3">CCMP 1984</strain>
    </source>
</reference>
<organism evidence="3">
    <name type="scientific">Aureococcus anophagefferens</name>
    <name type="common">Harmful bloom alga</name>
    <dbReference type="NCBI Taxonomy" id="44056"/>
    <lineage>
        <taxon>Eukaryota</taxon>
        <taxon>Sar</taxon>
        <taxon>Stramenopiles</taxon>
        <taxon>Ochrophyta</taxon>
        <taxon>Pelagophyceae</taxon>
        <taxon>Pelagomonadales</taxon>
        <taxon>Pelagomonadaceae</taxon>
        <taxon>Aureococcus</taxon>
    </lineage>
</organism>
<name>F0XX71_AURAN</name>
<protein>
    <submittedName>
        <fullName evidence="2">Expressed protein</fullName>
    </submittedName>
</protein>
<feature type="region of interest" description="Disordered" evidence="1">
    <location>
        <begin position="299"/>
        <end position="392"/>
    </location>
</feature>
<gene>
    <name evidence="2" type="ORF">AURANDRAFT_70488</name>
</gene>
<keyword evidence="3" id="KW-1185">Reference proteome</keyword>
<dbReference type="EMBL" id="GL833120">
    <property type="protein sequence ID" value="EGB13192.1"/>
    <property type="molecule type" value="Genomic_DNA"/>
</dbReference>
<evidence type="ECO:0000313" key="2">
    <source>
        <dbReference type="EMBL" id="EGB13192.1"/>
    </source>
</evidence>
<accession>F0XX71</accession>
<feature type="compositionally biased region" description="Basic and acidic residues" evidence="1">
    <location>
        <begin position="337"/>
        <end position="351"/>
    </location>
</feature>
<sequence length="392" mass="44273">MSAMEVEEPKPVPHTTDHDHKPWWQGPHLDETTGLPLPVEEVHPVARAPKVENPLLDEDEMDHFVRDGMKTYEELRKIPLEERTKYKHGVPVTEKDWLMRLTYGGASVDEETLEAIRGMDFLKDRLPSEVKDQVSPEVEAHFAEQRRKHWQQCCDDIDERMKAWDLLEQDHARIRREREGIETPFPEGGSWDWEVYRRERFYENERHREAKEKAEAAGEPAPEPEPAVASPILPEDFLAEELESGAVTEDQVESERDLAKRCARLDTMAIILDIEAAAHAAAEAGRVAGKDLPFPFSGRAMPDDFPRDASFPYDPTGQRPAGYYSDDELDASPDGPPDGRPDGDGAPEPKPDFMGASAGAITRAVDTTIAELERAREPDADDAKKPSTKRKK</sequence>